<gene>
    <name evidence="2" type="ORF">CNLFYP112_01271</name>
</gene>
<evidence type="ECO:0000313" key="2">
    <source>
        <dbReference type="EMBL" id="VYS91302.1"/>
    </source>
</evidence>
<dbReference type="SUPFAM" id="SSF55729">
    <property type="entry name" value="Acyl-CoA N-acyltransferases (Nat)"/>
    <property type="match status" value="1"/>
</dbReference>
<name>A0A6N2SD99_9FIRM</name>
<dbReference type="AlphaFoldDB" id="A0A6N2SD99"/>
<dbReference type="InterPro" id="IPR000182">
    <property type="entry name" value="GNAT_dom"/>
</dbReference>
<accession>A0A6N2SD99</accession>
<evidence type="ECO:0000259" key="1">
    <source>
        <dbReference type="PROSITE" id="PS51186"/>
    </source>
</evidence>
<feature type="domain" description="N-acetyltransferase" evidence="1">
    <location>
        <begin position="1"/>
        <end position="162"/>
    </location>
</feature>
<organism evidence="2">
    <name type="scientific">[Clostridium] nexile</name>
    <dbReference type="NCBI Taxonomy" id="29361"/>
    <lineage>
        <taxon>Bacteria</taxon>
        <taxon>Bacillati</taxon>
        <taxon>Bacillota</taxon>
        <taxon>Clostridia</taxon>
        <taxon>Lachnospirales</taxon>
        <taxon>Lachnospiraceae</taxon>
        <taxon>Tyzzerella</taxon>
    </lineage>
</organism>
<dbReference type="Gene3D" id="3.40.630.30">
    <property type="match status" value="1"/>
</dbReference>
<dbReference type="PROSITE" id="PS51186">
    <property type="entry name" value="GNAT"/>
    <property type="match status" value="1"/>
</dbReference>
<proteinExistence type="predicted"/>
<dbReference type="GO" id="GO:0016747">
    <property type="term" value="F:acyltransferase activity, transferring groups other than amino-acyl groups"/>
    <property type="evidence" value="ECO:0007669"/>
    <property type="project" value="InterPro"/>
</dbReference>
<sequence>MEIRQAKLADVPSIMRIYEKARVFMENSGNPTQWAVGYPGQQLVEKDIIEKNCYICEEQGKVVGVFSFIVGEDPTYQKIEHGAWHSAETYGTIHRLASDGQAKGIAKICFDFCKTKCRYLRIDTHQDNKPMQAAILKYGFQKCGIIHVANGSERIAFDISFD</sequence>
<protein>
    <recommendedName>
        <fullName evidence="1">N-acetyltransferase domain-containing protein</fullName>
    </recommendedName>
</protein>
<dbReference type="EMBL" id="CACRTG010000003">
    <property type="protein sequence ID" value="VYS91302.1"/>
    <property type="molecule type" value="Genomic_DNA"/>
</dbReference>
<reference evidence="2" key="1">
    <citation type="submission" date="2019-11" db="EMBL/GenBank/DDBJ databases">
        <authorList>
            <person name="Feng L."/>
        </authorList>
    </citation>
    <scope>NUCLEOTIDE SEQUENCE</scope>
    <source>
        <strain evidence="2">CnexileLFYP112</strain>
    </source>
</reference>
<dbReference type="InterPro" id="IPR016181">
    <property type="entry name" value="Acyl_CoA_acyltransferase"/>
</dbReference>